<feature type="compositionally biased region" description="Polar residues" evidence="9">
    <location>
        <begin position="352"/>
        <end position="362"/>
    </location>
</feature>
<feature type="domain" description="Phosphatase PP2A regulatory subunit A/Splicing factor 3B subunit 1-like HEAT repeat" evidence="12">
    <location>
        <begin position="1119"/>
        <end position="1191"/>
    </location>
</feature>
<organism evidence="13 14">
    <name type="scientific">Collichthys lucidus</name>
    <name type="common">Big head croaker</name>
    <name type="synonym">Sciaena lucida</name>
    <dbReference type="NCBI Taxonomy" id="240159"/>
    <lineage>
        <taxon>Eukaryota</taxon>
        <taxon>Metazoa</taxon>
        <taxon>Chordata</taxon>
        <taxon>Craniata</taxon>
        <taxon>Vertebrata</taxon>
        <taxon>Euteleostomi</taxon>
        <taxon>Actinopterygii</taxon>
        <taxon>Neopterygii</taxon>
        <taxon>Teleostei</taxon>
        <taxon>Neoteleostei</taxon>
        <taxon>Acanthomorphata</taxon>
        <taxon>Eupercaria</taxon>
        <taxon>Sciaenidae</taxon>
        <taxon>Collichthys</taxon>
    </lineage>
</organism>
<reference evidence="13 14" key="1">
    <citation type="submission" date="2019-01" db="EMBL/GenBank/DDBJ databases">
        <title>Genome Assembly of Collichthys lucidus.</title>
        <authorList>
            <person name="Cai M."/>
            <person name="Xiao S."/>
        </authorList>
    </citation>
    <scope>NUCLEOTIDE SEQUENCE [LARGE SCALE GENOMIC DNA]</scope>
    <source>
        <strain evidence="13">JT15FE1705JMU</strain>
        <tissue evidence="13">Muscle</tissue>
    </source>
</reference>
<dbReference type="STRING" id="240159.A0A4U5U249"/>
<dbReference type="InterPro" id="IPR011989">
    <property type="entry name" value="ARM-like"/>
</dbReference>
<evidence type="ECO:0000256" key="5">
    <source>
        <dbReference type="ARBA" id="ARBA00022737"/>
    </source>
</evidence>
<name>A0A4U5U249_COLLU</name>
<evidence type="ECO:0000313" key="13">
    <source>
        <dbReference type="EMBL" id="TKS67860.1"/>
    </source>
</evidence>
<dbReference type="GO" id="GO:0003729">
    <property type="term" value="F:mRNA binding"/>
    <property type="evidence" value="ECO:0007669"/>
    <property type="project" value="InterPro"/>
</dbReference>
<feature type="region of interest" description="Disordered" evidence="9">
    <location>
        <begin position="97"/>
        <end position="147"/>
    </location>
</feature>
<keyword evidence="10" id="KW-0812">Transmembrane</keyword>
<keyword evidence="10" id="KW-1133">Transmembrane helix</keyword>
<feature type="compositionally biased region" description="Basic and acidic residues" evidence="9">
    <location>
        <begin position="105"/>
        <end position="121"/>
    </location>
</feature>
<evidence type="ECO:0000259" key="12">
    <source>
        <dbReference type="Pfam" id="PF22646"/>
    </source>
</evidence>
<evidence type="ECO:0000256" key="4">
    <source>
        <dbReference type="ARBA" id="ARBA00022728"/>
    </source>
</evidence>
<dbReference type="Pfam" id="PF22646">
    <property type="entry name" value="PPP2R1A-like_HEAT"/>
    <property type="match status" value="1"/>
</dbReference>
<feature type="coiled-coil region" evidence="8">
    <location>
        <begin position="880"/>
        <end position="907"/>
    </location>
</feature>
<evidence type="ECO:0000256" key="10">
    <source>
        <dbReference type="SAM" id="Phobius"/>
    </source>
</evidence>
<dbReference type="FunFam" id="1.25.10.10:FF:000088">
    <property type="entry name" value="Splicing factor 3b, subunit 1"/>
    <property type="match status" value="1"/>
</dbReference>
<feature type="compositionally biased region" description="Basic and acidic residues" evidence="9">
    <location>
        <begin position="242"/>
        <end position="252"/>
    </location>
</feature>
<feature type="compositionally biased region" description="Polar residues" evidence="9">
    <location>
        <begin position="204"/>
        <end position="228"/>
    </location>
</feature>
<keyword evidence="3" id="KW-0507">mRNA processing</keyword>
<evidence type="ECO:0000256" key="6">
    <source>
        <dbReference type="ARBA" id="ARBA00023187"/>
    </source>
</evidence>
<dbReference type="FunFam" id="1.25.10.10:FF:000303">
    <property type="entry name" value="splicing factor 3B subunit 1"/>
    <property type="match status" value="1"/>
</dbReference>
<keyword evidence="4" id="KW-0747">Spliceosome</keyword>
<dbReference type="Gene3D" id="1.25.10.10">
    <property type="entry name" value="Leucine-rich Repeat Variant"/>
    <property type="match status" value="2"/>
</dbReference>
<evidence type="ECO:0000256" key="7">
    <source>
        <dbReference type="ARBA" id="ARBA00023242"/>
    </source>
</evidence>
<keyword evidence="8" id="KW-0175">Coiled coil</keyword>
<accession>A0A4U5U249</accession>
<gene>
    <name evidence="13" type="ORF">D9C73_000816</name>
</gene>
<sequence length="1510" mass="167574">MAKIAKTHEDIEAQILEIQGMKAALPEEGEQGVGLDSTGFYDQEIYGGSDSRFAGYVTSIAANEQEDDDEEDSSTSLLGQKKPGYHAPVAILNAIPQSDEQYDPFAEHRPQKIAEREDEYKARRRQMIISPERLDPFADGGKTPDPKLQVRSYVDVMLEQNLSKEEREIRLQLAEKAKAGDLKAVNGSAASQAATKRKRRWDQTADQTPSNSTPKKMSSWDQADSTAETPGHTPAHTPSNSRWDETPGRPKGSETPGATPSTRMWEPTPSHTPAGAATPGRDTPGHATPGHGGATGSVRKNRWDETPKTERETPGHGSGWAETPRTDRGDESVGETPTPGASKRKSRWDETPASQMGSSTPLLTPGKTPIGTPAMNMATPTPGHLMSMTPEQLQAWRWEREIDERNRPLTDEELDAMFPEGYKVLPPPAGYVPIRTPARKLSATPTPIGGMTGFHMQVEDRTTKQMNDQPSGNLPFLKPDDIQYFDKLLVEVDESTLSPEEQKERKIMKLLLKIKNGTPPMRKAALRQITDKAREFGAGPLFNQILPLLMSPTLEDQERHLLVKVIDRILYKLDDLVRPYVHKILVVIEPLLIDEDYYARVEGREIISNLAKVKRSTHSTHSHSANYSRLFDQSVAAGLATMISTMRPDIDNMDEYVRNTTARAFAVVASALGIPSLLPFLKAVCKSKKSWQARHTGIKIVQQIAILMGCAILPHLRSLVEIIEHGLVDEQQKVRTISALAIAALAEAATPYGIESFDSVLKPLWKGIRQHRGKGLAAFLKAIGYLIPLMDAEYANYYTREVMLILIREFQSPDEEMKKIVLKVVKQCCGTDGVEANYIKTEILPPFFKHFWQHRMALDRRNYRQLVDTTVELANKVGAAEIISRIVDDLKDEAEQYRKMVMETIEKIMGNLGAADIDHKLEEQLIDGILYAFQEQTTEDSVMLNGFGTVVNALGKRVKPYLPQICGTVLWRLNNKSAKVRQQAADLISRTAVVMKTCQEEKLMGHLGVVLYEYLGEEYPEVLGSILGALKAIVNVIGMHKMTPPIKDLLPRLTPILKNRHEKVQENCIDLVGRIADRGAEYVSAREWMRICFELLELLKAHKKAIRRATVNTFGYIAKAIGPHDVLATLLNNLKVQERQNRVCTTVAIAIVAETCSPFTVLPALMNEYRVPELNVQNGVLKSLSFLFEYIGEMGKDYIYAVTPLLEDALMDRDLVHRQTASAVVQHMSLGVYGFGCEDSLNHLLNYVWPNVFETSPHVIQAVMGALEGLRVAIGPCRMLQYCLQGLFHPARKVRDVYWKIYNSIYIGSQDALIAHYPEVYNDEKNTYVRYELDYVLTELVFILETVGLLVRQSNAAGSRREKLTHAPVEGSSEGVLRVVDAEEASPPLLHLRGGGETGTNFLCDLHSAEFSLAASQGGLWLCRPGRKDASCGCCMALRDARDLGATAVRSHKCGLFTPVGQSVPAPPPSRDPERPPRLSSLAADSVSGAGLMAAALAPAFITIIRLCVC</sequence>
<evidence type="ECO:0000256" key="1">
    <source>
        <dbReference type="ARBA" id="ARBA00004123"/>
    </source>
</evidence>
<feature type="region of interest" description="Disordered" evidence="9">
    <location>
        <begin position="62"/>
        <end position="82"/>
    </location>
</feature>
<dbReference type="Pfam" id="PF08920">
    <property type="entry name" value="SF3b1"/>
    <property type="match status" value="1"/>
</dbReference>
<feature type="compositionally biased region" description="Acidic residues" evidence="9">
    <location>
        <begin position="64"/>
        <end position="73"/>
    </location>
</feature>
<evidence type="ECO:0000256" key="2">
    <source>
        <dbReference type="ARBA" id="ARBA00005754"/>
    </source>
</evidence>
<feature type="transmembrane region" description="Helical" evidence="10">
    <location>
        <begin position="1487"/>
        <end position="1509"/>
    </location>
</feature>
<evidence type="ECO:0000256" key="8">
    <source>
        <dbReference type="SAM" id="Coils"/>
    </source>
</evidence>
<feature type="region of interest" description="Disordered" evidence="9">
    <location>
        <begin position="176"/>
        <end position="370"/>
    </location>
</feature>
<dbReference type="Proteomes" id="UP000298787">
    <property type="component" value="Chromosome 2"/>
</dbReference>
<keyword evidence="5" id="KW-0677">Repeat</keyword>
<keyword evidence="14" id="KW-1185">Reference proteome</keyword>
<dbReference type="GO" id="GO:0000245">
    <property type="term" value="P:spliceosomal complex assembly"/>
    <property type="evidence" value="ECO:0007669"/>
    <property type="project" value="InterPro"/>
</dbReference>
<keyword evidence="10" id="KW-0472">Membrane</keyword>
<dbReference type="EMBL" id="CM014079">
    <property type="protein sequence ID" value="TKS67860.1"/>
    <property type="molecule type" value="Genomic_DNA"/>
</dbReference>
<evidence type="ECO:0000256" key="9">
    <source>
        <dbReference type="SAM" id="MobiDB-lite"/>
    </source>
</evidence>
<evidence type="ECO:0000259" key="11">
    <source>
        <dbReference type="Pfam" id="PF08920"/>
    </source>
</evidence>
<feature type="domain" description="Splicing factor 3B subunit 1" evidence="11">
    <location>
        <begin position="339"/>
        <end position="461"/>
    </location>
</feature>
<dbReference type="FunFam" id="1.25.10.10:FF:000115">
    <property type="entry name" value="Splicing factor 3B subunit 1"/>
    <property type="match status" value="1"/>
</dbReference>
<dbReference type="GO" id="GO:0005681">
    <property type="term" value="C:spliceosomal complex"/>
    <property type="evidence" value="ECO:0007669"/>
    <property type="project" value="UniProtKB-KW"/>
</dbReference>
<evidence type="ECO:0000313" key="14">
    <source>
        <dbReference type="Proteomes" id="UP000298787"/>
    </source>
</evidence>
<feature type="region of interest" description="Disordered" evidence="9">
    <location>
        <begin position="1460"/>
        <end position="1480"/>
    </location>
</feature>
<dbReference type="SUPFAM" id="SSF48371">
    <property type="entry name" value="ARM repeat"/>
    <property type="match status" value="1"/>
</dbReference>
<dbReference type="InterPro" id="IPR038737">
    <property type="entry name" value="SF3b_su1-like"/>
</dbReference>
<protein>
    <submittedName>
        <fullName evidence="13">Splicing factor 3B subunit 1</fullName>
    </submittedName>
</protein>
<keyword evidence="6" id="KW-0508">mRNA splicing</keyword>
<dbReference type="InterPro" id="IPR054573">
    <property type="entry name" value="PP2A/SF3B1-like_HEAT"/>
</dbReference>
<dbReference type="InterPro" id="IPR016024">
    <property type="entry name" value="ARM-type_fold"/>
</dbReference>
<keyword evidence="7" id="KW-0539">Nucleus</keyword>
<dbReference type="PANTHER" id="PTHR12097">
    <property type="entry name" value="SPLICING FACTOR 3B, SUBUNIT 1-RELATED"/>
    <property type="match status" value="1"/>
</dbReference>
<feature type="compositionally biased region" description="Basic and acidic residues" evidence="9">
    <location>
        <begin position="301"/>
        <end position="314"/>
    </location>
</feature>
<comment type="subcellular location">
    <subcellularLocation>
        <location evidence="1">Nucleus</location>
    </subcellularLocation>
</comment>
<proteinExistence type="inferred from homology"/>
<comment type="similarity">
    <text evidence="2">Belongs to the SF3B1 family.</text>
</comment>
<evidence type="ECO:0000256" key="3">
    <source>
        <dbReference type="ARBA" id="ARBA00022664"/>
    </source>
</evidence>
<dbReference type="InterPro" id="IPR015016">
    <property type="entry name" value="SF3b_su1"/>
</dbReference>